<organism evidence="2 3">
    <name type="scientific">Prosthecobacter vanneervenii</name>
    <dbReference type="NCBI Taxonomy" id="48466"/>
    <lineage>
        <taxon>Bacteria</taxon>
        <taxon>Pseudomonadati</taxon>
        <taxon>Verrucomicrobiota</taxon>
        <taxon>Verrucomicrobiia</taxon>
        <taxon>Verrucomicrobiales</taxon>
        <taxon>Verrucomicrobiaceae</taxon>
        <taxon>Prosthecobacter</taxon>
    </lineage>
</organism>
<comment type="caution">
    <text evidence="2">The sequence shown here is derived from an EMBL/GenBank/DDBJ whole genome shotgun (WGS) entry which is preliminary data.</text>
</comment>
<dbReference type="InterPro" id="IPR011335">
    <property type="entry name" value="Restrct_endonuc-II-like"/>
</dbReference>
<dbReference type="PANTHER" id="PTHR34107:SF4">
    <property type="entry name" value="SLL1222 PROTEIN"/>
    <property type="match status" value="1"/>
</dbReference>
<dbReference type="InterPro" id="IPR012296">
    <property type="entry name" value="Nuclease_put_TT1808"/>
</dbReference>
<keyword evidence="2" id="KW-0378">Hydrolase</keyword>
<dbReference type="Proteomes" id="UP000590740">
    <property type="component" value="Unassembled WGS sequence"/>
</dbReference>
<dbReference type="Pfam" id="PF05685">
    <property type="entry name" value="Uma2"/>
    <property type="match status" value="1"/>
</dbReference>
<dbReference type="CDD" id="cd06260">
    <property type="entry name" value="DUF820-like"/>
    <property type="match status" value="1"/>
</dbReference>
<gene>
    <name evidence="2" type="ORF">HNQ65_004803</name>
</gene>
<sequence>MSFWAEICADKSLQDLPYKIETNRFDQIIMSPASVWHSDYQGEIGFTLKRLMPEGRILAEAAIQTTDGVKVADVAWISRERFEPHRRSVNLPIAPEICVEVVSPGNHRYEMAGKVQLYFASGAEEVWMCDEEGRMEFYLRDVAEPAAKSRFCPDFPTRIAVD</sequence>
<dbReference type="SUPFAM" id="SSF52980">
    <property type="entry name" value="Restriction endonuclease-like"/>
    <property type="match status" value="1"/>
</dbReference>
<name>A0A7W8DM98_9BACT</name>
<proteinExistence type="predicted"/>
<dbReference type="EMBL" id="JACHIG010000014">
    <property type="protein sequence ID" value="MBB5035194.1"/>
    <property type="molecule type" value="Genomic_DNA"/>
</dbReference>
<dbReference type="PANTHER" id="PTHR34107">
    <property type="entry name" value="SLL0198 PROTEIN-RELATED"/>
    <property type="match status" value="1"/>
</dbReference>
<evidence type="ECO:0000313" key="2">
    <source>
        <dbReference type="EMBL" id="MBB5035194.1"/>
    </source>
</evidence>
<keyword evidence="2" id="KW-0255">Endonuclease</keyword>
<evidence type="ECO:0000313" key="3">
    <source>
        <dbReference type="Proteomes" id="UP000590740"/>
    </source>
</evidence>
<dbReference type="InterPro" id="IPR008538">
    <property type="entry name" value="Uma2"/>
</dbReference>
<dbReference type="GO" id="GO:0004519">
    <property type="term" value="F:endonuclease activity"/>
    <property type="evidence" value="ECO:0007669"/>
    <property type="project" value="UniProtKB-KW"/>
</dbReference>
<keyword evidence="3" id="KW-1185">Reference proteome</keyword>
<reference evidence="2 3" key="1">
    <citation type="submission" date="2020-08" db="EMBL/GenBank/DDBJ databases">
        <title>Genomic Encyclopedia of Type Strains, Phase IV (KMG-IV): sequencing the most valuable type-strain genomes for metagenomic binning, comparative biology and taxonomic classification.</title>
        <authorList>
            <person name="Goeker M."/>
        </authorList>
    </citation>
    <scope>NUCLEOTIDE SEQUENCE [LARGE SCALE GENOMIC DNA]</scope>
    <source>
        <strain evidence="2 3">DSM 12252</strain>
    </source>
</reference>
<keyword evidence="2" id="KW-0540">Nuclease</keyword>
<protein>
    <submittedName>
        <fullName evidence="2">Uma2 family endonuclease</fullName>
    </submittedName>
</protein>
<dbReference type="Gene3D" id="3.90.1570.10">
    <property type="entry name" value="tt1808, chain A"/>
    <property type="match status" value="1"/>
</dbReference>
<feature type="domain" description="Putative restriction endonuclease" evidence="1">
    <location>
        <begin position="28"/>
        <end position="140"/>
    </location>
</feature>
<accession>A0A7W8DM98</accession>
<dbReference type="RefSeq" id="WP_184343738.1">
    <property type="nucleotide sequence ID" value="NZ_JACHIG010000014.1"/>
</dbReference>
<dbReference type="AlphaFoldDB" id="A0A7W8DM98"/>
<evidence type="ECO:0000259" key="1">
    <source>
        <dbReference type="Pfam" id="PF05685"/>
    </source>
</evidence>